<comment type="caution">
    <text evidence="1">The sequence shown here is derived from an EMBL/GenBank/DDBJ whole genome shotgun (WGS) entry which is preliminary data.</text>
</comment>
<name>A0A9P6AI42_9AGAM</name>
<evidence type="ECO:0000313" key="2">
    <source>
        <dbReference type="Proteomes" id="UP000886523"/>
    </source>
</evidence>
<protein>
    <submittedName>
        <fullName evidence="1">Uncharacterized protein</fullName>
    </submittedName>
</protein>
<sequence>MDLSPATSGADATDSFAAIAERVSLVSWTFPDFYREVTSPDSELHAFISGDVRDIECYLGHWSSLLMCVHIQNQRVPIVWLRAKSCVRLRMRMYFP</sequence>
<dbReference type="Proteomes" id="UP000886523">
    <property type="component" value="Unassembled WGS sequence"/>
</dbReference>
<accession>A0A9P6AI42</accession>
<reference evidence="1" key="1">
    <citation type="journal article" date="2020" name="Nat. Commun.">
        <title>Large-scale genome sequencing of mycorrhizal fungi provides insights into the early evolution of symbiotic traits.</title>
        <authorList>
            <person name="Miyauchi S."/>
            <person name="Kiss E."/>
            <person name="Kuo A."/>
            <person name="Drula E."/>
            <person name="Kohler A."/>
            <person name="Sanchez-Garcia M."/>
            <person name="Morin E."/>
            <person name="Andreopoulos B."/>
            <person name="Barry K.W."/>
            <person name="Bonito G."/>
            <person name="Buee M."/>
            <person name="Carver A."/>
            <person name="Chen C."/>
            <person name="Cichocki N."/>
            <person name="Clum A."/>
            <person name="Culley D."/>
            <person name="Crous P.W."/>
            <person name="Fauchery L."/>
            <person name="Girlanda M."/>
            <person name="Hayes R.D."/>
            <person name="Keri Z."/>
            <person name="LaButti K."/>
            <person name="Lipzen A."/>
            <person name="Lombard V."/>
            <person name="Magnuson J."/>
            <person name="Maillard F."/>
            <person name="Murat C."/>
            <person name="Nolan M."/>
            <person name="Ohm R.A."/>
            <person name="Pangilinan J."/>
            <person name="Pereira M.F."/>
            <person name="Perotto S."/>
            <person name="Peter M."/>
            <person name="Pfister S."/>
            <person name="Riley R."/>
            <person name="Sitrit Y."/>
            <person name="Stielow J.B."/>
            <person name="Szollosi G."/>
            <person name="Zifcakova L."/>
            <person name="Stursova M."/>
            <person name="Spatafora J.W."/>
            <person name="Tedersoo L."/>
            <person name="Vaario L.M."/>
            <person name="Yamada A."/>
            <person name="Yan M."/>
            <person name="Wang P."/>
            <person name="Xu J."/>
            <person name="Bruns T."/>
            <person name="Baldrian P."/>
            <person name="Vilgalys R."/>
            <person name="Dunand C."/>
            <person name="Henrissat B."/>
            <person name="Grigoriev I.V."/>
            <person name="Hibbett D."/>
            <person name="Nagy L.G."/>
            <person name="Martin F.M."/>
        </authorList>
    </citation>
    <scope>NUCLEOTIDE SEQUENCE</scope>
    <source>
        <strain evidence="1">UP504</strain>
    </source>
</reference>
<evidence type="ECO:0000313" key="1">
    <source>
        <dbReference type="EMBL" id="KAF9506141.1"/>
    </source>
</evidence>
<organism evidence="1 2">
    <name type="scientific">Hydnum rufescens UP504</name>
    <dbReference type="NCBI Taxonomy" id="1448309"/>
    <lineage>
        <taxon>Eukaryota</taxon>
        <taxon>Fungi</taxon>
        <taxon>Dikarya</taxon>
        <taxon>Basidiomycota</taxon>
        <taxon>Agaricomycotina</taxon>
        <taxon>Agaricomycetes</taxon>
        <taxon>Cantharellales</taxon>
        <taxon>Hydnaceae</taxon>
        <taxon>Hydnum</taxon>
    </lineage>
</organism>
<proteinExistence type="predicted"/>
<dbReference type="EMBL" id="MU129122">
    <property type="protein sequence ID" value="KAF9506141.1"/>
    <property type="molecule type" value="Genomic_DNA"/>
</dbReference>
<gene>
    <name evidence="1" type="ORF">BS47DRAFT_458773</name>
</gene>
<keyword evidence="2" id="KW-1185">Reference proteome</keyword>
<dbReference type="AlphaFoldDB" id="A0A9P6AI42"/>